<dbReference type="Proteomes" id="UP000561271">
    <property type="component" value="Unassembled WGS sequence"/>
</dbReference>
<proteinExistence type="predicted"/>
<dbReference type="EMBL" id="BLSD01000034">
    <property type="protein sequence ID" value="GFP39155.1"/>
    <property type="molecule type" value="Genomic_DNA"/>
</dbReference>
<comment type="caution">
    <text evidence="1">The sequence shown here is derived from an EMBL/GenBank/DDBJ whole genome shotgun (WGS) entry which is preliminary data.</text>
</comment>
<keyword evidence="7" id="KW-1185">Reference proteome</keyword>
<evidence type="ECO:0000313" key="1">
    <source>
        <dbReference type="EMBL" id="GFP26785.1"/>
    </source>
</evidence>
<dbReference type="Proteomes" id="UP000576480">
    <property type="component" value="Unassembled WGS sequence"/>
</dbReference>
<name>A0A6V8P2K8_9ACTN</name>
<dbReference type="InterPro" id="IPR008978">
    <property type="entry name" value="HSP20-like_chaperone"/>
</dbReference>
<evidence type="ECO:0000313" key="7">
    <source>
        <dbReference type="Proteomes" id="UP000591948"/>
    </source>
</evidence>
<dbReference type="EMBL" id="BLSC01000012">
    <property type="protein sequence ID" value="GFP36606.1"/>
    <property type="molecule type" value="Genomic_DNA"/>
</dbReference>
<dbReference type="Proteomes" id="UP000569018">
    <property type="component" value="Unassembled WGS sequence"/>
</dbReference>
<dbReference type="Gene3D" id="2.60.40.790">
    <property type="match status" value="1"/>
</dbReference>
<dbReference type="RefSeq" id="WP_176229184.1">
    <property type="nucleotide sequence ID" value="NZ_BLSB01000005.1"/>
</dbReference>
<organism evidence="1 7">
    <name type="scientific">Candidatus Hakubella thermalkaliphila</name>
    <dbReference type="NCBI Taxonomy" id="2754717"/>
    <lineage>
        <taxon>Bacteria</taxon>
        <taxon>Bacillati</taxon>
        <taxon>Actinomycetota</taxon>
        <taxon>Actinomycetota incertae sedis</taxon>
        <taxon>Candidatus Hakubellales</taxon>
        <taxon>Candidatus Hakubellaceae</taxon>
        <taxon>Candidatus Hakubella</taxon>
    </lineage>
</organism>
<sequence>MRKVKEPPLTQDEEIILREQGGYVGNLRSGWKLGHLYLTNKRLFLFQPAGIIFETPLSNITNVTIEERNFVFRRKNTICISYKQMETGRTSKVWIIMANLETWRKKIYGMALLKIDEETVDRVAAELNGESREILWYLWQKGHATIDELAAVVAAPTHMDILLKIRKIINPTAERIIGSPILAFEKSKIDCETGEKILFSWWLAGRERPGERREETLVDILDEGDHIDVVMELLGVQEEDILLKMGKDKLTISANTLNKKYHEEISLPAEVNTGEFTKKYNNNILEVRLEKLTNCSLKTTGQR</sequence>
<evidence type="ECO:0000313" key="6">
    <source>
        <dbReference type="Proteomes" id="UP000569018"/>
    </source>
</evidence>
<dbReference type="CDD" id="cd06464">
    <property type="entry name" value="ACD_sHsps-like"/>
    <property type="match status" value="1"/>
</dbReference>
<reference evidence="5 6" key="1">
    <citation type="journal article" date="2020" name="Front. Microbiol.">
        <title>Single-cell genomics of novel Actinobacteria with the Wood-Ljungdahl pathway discovered in a serpentinizing system.</title>
        <authorList>
            <person name="Merino N."/>
            <person name="Kawai M."/>
            <person name="Boyd E.S."/>
            <person name="Colman D.R."/>
            <person name="McGlynn S.E."/>
            <person name="Nealson K.H."/>
            <person name="Kurokawa K."/>
            <person name="Hongoh Y."/>
        </authorList>
    </citation>
    <scope>NUCLEOTIDE SEQUENCE [LARGE SCALE GENOMIC DNA]</scope>
    <source>
        <strain evidence="1 7">S33</strain>
        <strain evidence="2">S43</strain>
        <strain evidence="3 5">S44</strain>
        <strain evidence="4 6">S47</strain>
    </source>
</reference>
<gene>
    <name evidence="1" type="ORF">HKBW3S33_00199</name>
    <name evidence="2" type="ORF">HKBW3S43_00183</name>
    <name evidence="3" type="ORF">HKBW3S44_00287</name>
    <name evidence="4" type="ORF">HKBW3S47_00855</name>
</gene>
<evidence type="ECO:0000313" key="5">
    <source>
        <dbReference type="Proteomes" id="UP000561271"/>
    </source>
</evidence>
<dbReference type="Gene3D" id="2.30.29.30">
    <property type="entry name" value="Pleckstrin-homology domain (PH domain)/Phosphotyrosine-binding domain (PTB)"/>
    <property type="match status" value="1"/>
</dbReference>
<accession>A0A6V8P2K8</accession>
<dbReference type="EMBL" id="BLRY01000005">
    <property type="protein sequence ID" value="GFP26785.1"/>
    <property type="molecule type" value="Genomic_DNA"/>
</dbReference>
<protein>
    <submittedName>
        <fullName evidence="1">HSP20 family protein</fullName>
    </submittedName>
</protein>
<dbReference type="AlphaFoldDB" id="A0A6V8P2K8"/>
<dbReference type="SUPFAM" id="SSF49764">
    <property type="entry name" value="HSP20-like chaperones"/>
    <property type="match status" value="1"/>
</dbReference>
<dbReference type="EMBL" id="BLSB01000005">
    <property type="protein sequence ID" value="GFP34389.1"/>
    <property type="molecule type" value="Genomic_DNA"/>
</dbReference>
<evidence type="ECO:0000313" key="4">
    <source>
        <dbReference type="EMBL" id="GFP39155.1"/>
    </source>
</evidence>
<evidence type="ECO:0000313" key="3">
    <source>
        <dbReference type="EMBL" id="GFP36606.1"/>
    </source>
</evidence>
<evidence type="ECO:0000313" key="2">
    <source>
        <dbReference type="EMBL" id="GFP34389.1"/>
    </source>
</evidence>
<dbReference type="InterPro" id="IPR011993">
    <property type="entry name" value="PH-like_dom_sf"/>
</dbReference>
<dbReference type="Proteomes" id="UP000591948">
    <property type="component" value="Unassembled WGS sequence"/>
</dbReference>